<accession>A0ABV5WMF7</accession>
<keyword evidence="1" id="KW-0812">Transmembrane</keyword>
<sequence length="154" mass="18159">MNAVLRSYLLNILFVFLFGWGILELYRSNVRFSYILQNPAPLWGVTMNVSPFILAFLLSFIIMYVSRKQKQTKLSFWLFPLFFPEADEREKEITSKACRSAFISIWTVVPFCACLLPFYPIISSSLPEYPIYLLLFILLVQMTVFHISLYRNRM</sequence>
<keyword evidence="1" id="KW-0472">Membrane</keyword>
<evidence type="ECO:0000313" key="2">
    <source>
        <dbReference type="EMBL" id="MFB9761623.1"/>
    </source>
</evidence>
<evidence type="ECO:0000313" key="3">
    <source>
        <dbReference type="Proteomes" id="UP001589609"/>
    </source>
</evidence>
<organism evidence="2 3">
    <name type="scientific">Ectobacillus funiculus</name>
    <dbReference type="NCBI Taxonomy" id="137993"/>
    <lineage>
        <taxon>Bacteria</taxon>
        <taxon>Bacillati</taxon>
        <taxon>Bacillota</taxon>
        <taxon>Bacilli</taxon>
        <taxon>Bacillales</taxon>
        <taxon>Bacillaceae</taxon>
        <taxon>Ectobacillus</taxon>
    </lineage>
</organism>
<evidence type="ECO:0000256" key="1">
    <source>
        <dbReference type="SAM" id="Phobius"/>
    </source>
</evidence>
<name>A0ABV5WMF7_9BACI</name>
<keyword evidence="1" id="KW-1133">Transmembrane helix</keyword>
<dbReference type="Proteomes" id="UP001589609">
    <property type="component" value="Unassembled WGS sequence"/>
</dbReference>
<dbReference type="Pfam" id="PF09946">
    <property type="entry name" value="DUF2178"/>
    <property type="match status" value="1"/>
</dbReference>
<protein>
    <submittedName>
        <fullName evidence="2">DUF2178 domain-containing protein</fullName>
    </submittedName>
</protein>
<dbReference type="EMBL" id="JBHMAF010000194">
    <property type="protein sequence ID" value="MFB9761623.1"/>
    <property type="molecule type" value="Genomic_DNA"/>
</dbReference>
<gene>
    <name evidence="2" type="ORF">ACFFMS_25625</name>
</gene>
<feature type="transmembrane region" description="Helical" evidence="1">
    <location>
        <begin position="101"/>
        <end position="119"/>
    </location>
</feature>
<feature type="transmembrane region" description="Helical" evidence="1">
    <location>
        <begin position="43"/>
        <end position="65"/>
    </location>
</feature>
<comment type="caution">
    <text evidence="2">The sequence shown here is derived from an EMBL/GenBank/DDBJ whole genome shotgun (WGS) entry which is preliminary data.</text>
</comment>
<dbReference type="RefSeq" id="WP_379951767.1">
    <property type="nucleotide sequence ID" value="NZ_JBHMAF010000194.1"/>
</dbReference>
<dbReference type="InterPro" id="IPR019235">
    <property type="entry name" value="DUF2178_TM"/>
</dbReference>
<feature type="transmembrane region" description="Helical" evidence="1">
    <location>
        <begin position="131"/>
        <end position="150"/>
    </location>
</feature>
<proteinExistence type="predicted"/>
<feature type="transmembrane region" description="Helical" evidence="1">
    <location>
        <begin position="7"/>
        <end position="23"/>
    </location>
</feature>
<reference evidence="2 3" key="1">
    <citation type="submission" date="2024-09" db="EMBL/GenBank/DDBJ databases">
        <authorList>
            <person name="Sun Q."/>
            <person name="Mori K."/>
        </authorList>
    </citation>
    <scope>NUCLEOTIDE SEQUENCE [LARGE SCALE GENOMIC DNA]</scope>
    <source>
        <strain evidence="2 3">JCM 11201</strain>
    </source>
</reference>
<keyword evidence="3" id="KW-1185">Reference proteome</keyword>